<name>A0ABQ1S1U1_9MICO</name>
<evidence type="ECO:0000256" key="1">
    <source>
        <dbReference type="SAM" id="Phobius"/>
    </source>
</evidence>
<dbReference type="EMBL" id="BMCM01000008">
    <property type="protein sequence ID" value="GGD90490.1"/>
    <property type="molecule type" value="Genomic_DNA"/>
</dbReference>
<keyword evidence="1" id="KW-0812">Transmembrane</keyword>
<gene>
    <name evidence="2" type="ORF">GCM10007269_36380</name>
</gene>
<organism evidence="2 3">
    <name type="scientific">Microbacterium murale</name>
    <dbReference type="NCBI Taxonomy" id="1081040"/>
    <lineage>
        <taxon>Bacteria</taxon>
        <taxon>Bacillati</taxon>
        <taxon>Actinomycetota</taxon>
        <taxon>Actinomycetes</taxon>
        <taxon>Micrococcales</taxon>
        <taxon>Microbacteriaceae</taxon>
        <taxon>Microbacterium</taxon>
    </lineage>
</organism>
<protein>
    <recommendedName>
        <fullName evidence="4">Integral membrane protein</fullName>
    </recommendedName>
</protein>
<accession>A0ABQ1S1U1</accession>
<comment type="caution">
    <text evidence="2">The sequence shown here is derived from an EMBL/GenBank/DDBJ whole genome shotgun (WGS) entry which is preliminary data.</text>
</comment>
<feature type="transmembrane region" description="Helical" evidence="1">
    <location>
        <begin position="100"/>
        <end position="118"/>
    </location>
</feature>
<evidence type="ECO:0008006" key="4">
    <source>
        <dbReference type="Google" id="ProtNLM"/>
    </source>
</evidence>
<feature type="transmembrane region" description="Helical" evidence="1">
    <location>
        <begin position="12"/>
        <end position="35"/>
    </location>
</feature>
<feature type="transmembrane region" description="Helical" evidence="1">
    <location>
        <begin position="47"/>
        <end position="66"/>
    </location>
</feature>
<keyword evidence="1" id="KW-1133">Transmembrane helix</keyword>
<keyword evidence="3" id="KW-1185">Reference proteome</keyword>
<evidence type="ECO:0000313" key="3">
    <source>
        <dbReference type="Proteomes" id="UP000629365"/>
    </source>
</evidence>
<feature type="transmembrane region" description="Helical" evidence="1">
    <location>
        <begin position="75"/>
        <end position="94"/>
    </location>
</feature>
<proteinExistence type="predicted"/>
<dbReference type="Proteomes" id="UP000629365">
    <property type="component" value="Unassembled WGS sequence"/>
</dbReference>
<keyword evidence="1" id="KW-0472">Membrane</keyword>
<sequence>MPGRSTTTNTAPLFVAAALGYAANCALGLAVAVRFVDTRRFRWLHHALYITTCTAVAAALSTACWGRPRRASRHAALTLVPAAVPLAAIAYVPTHSRRHPLVALAAAPFFVASVVRSLRPSDRK</sequence>
<reference evidence="3" key="1">
    <citation type="journal article" date="2019" name="Int. J. Syst. Evol. Microbiol.">
        <title>The Global Catalogue of Microorganisms (GCM) 10K type strain sequencing project: providing services to taxonomists for standard genome sequencing and annotation.</title>
        <authorList>
            <consortium name="The Broad Institute Genomics Platform"/>
            <consortium name="The Broad Institute Genome Sequencing Center for Infectious Disease"/>
            <person name="Wu L."/>
            <person name="Ma J."/>
        </authorList>
    </citation>
    <scope>NUCLEOTIDE SEQUENCE [LARGE SCALE GENOMIC DNA]</scope>
    <source>
        <strain evidence="3">CCM 7640</strain>
    </source>
</reference>
<dbReference type="RefSeq" id="WP_188438158.1">
    <property type="nucleotide sequence ID" value="NZ_BMCM01000008.1"/>
</dbReference>
<evidence type="ECO:0000313" key="2">
    <source>
        <dbReference type="EMBL" id="GGD90490.1"/>
    </source>
</evidence>